<evidence type="ECO:0000313" key="4">
    <source>
        <dbReference type="Proteomes" id="UP000661696"/>
    </source>
</evidence>
<feature type="compositionally biased region" description="Low complexity" evidence="1">
    <location>
        <begin position="26"/>
        <end position="39"/>
    </location>
</feature>
<organism evidence="3 4">
    <name type="scientific">Chryseobacterium endalhagicum</name>
    <dbReference type="NCBI Taxonomy" id="2797638"/>
    <lineage>
        <taxon>Bacteria</taxon>
        <taxon>Pseudomonadati</taxon>
        <taxon>Bacteroidota</taxon>
        <taxon>Flavobacteriia</taxon>
        <taxon>Flavobacteriales</taxon>
        <taxon>Weeksellaceae</taxon>
        <taxon>Chryseobacterium group</taxon>
        <taxon>Chryseobacterium</taxon>
    </lineage>
</organism>
<dbReference type="RefSeq" id="WP_202094552.1">
    <property type="nucleotide sequence ID" value="NZ_JAELVM010000004.1"/>
</dbReference>
<feature type="region of interest" description="Disordered" evidence="1">
    <location>
        <begin position="21"/>
        <end position="43"/>
    </location>
</feature>
<feature type="domain" description="Putative auto-transporter adhesin head GIN" evidence="2">
    <location>
        <begin position="60"/>
        <end position="179"/>
    </location>
</feature>
<comment type="caution">
    <text evidence="3">The sequence shown here is derived from an EMBL/GenBank/DDBJ whole genome shotgun (WGS) entry which is preliminary data.</text>
</comment>
<dbReference type="Gene3D" id="2.160.20.120">
    <property type="match status" value="1"/>
</dbReference>
<dbReference type="EMBL" id="JAELVM010000004">
    <property type="protein sequence ID" value="MBL1223361.1"/>
    <property type="molecule type" value="Genomic_DNA"/>
</dbReference>
<feature type="region of interest" description="Disordered" evidence="1">
    <location>
        <begin position="248"/>
        <end position="279"/>
    </location>
</feature>
<evidence type="ECO:0000313" key="3">
    <source>
        <dbReference type="EMBL" id="MBL1223361.1"/>
    </source>
</evidence>
<keyword evidence="4" id="KW-1185">Reference proteome</keyword>
<feature type="compositionally biased region" description="Basic and acidic residues" evidence="1">
    <location>
        <begin position="257"/>
        <end position="267"/>
    </location>
</feature>
<dbReference type="Pfam" id="PF10988">
    <property type="entry name" value="DUF2807"/>
    <property type="match status" value="1"/>
</dbReference>
<name>A0ABS1QMA2_9FLAO</name>
<gene>
    <name evidence="3" type="ORF">JET18_21145</name>
</gene>
<accession>A0ABS1QMA2</accession>
<protein>
    <submittedName>
        <fullName evidence="3">DUF2807 domain-containing protein</fullName>
    </submittedName>
</protein>
<evidence type="ECO:0000256" key="1">
    <source>
        <dbReference type="SAM" id="MobiDB-lite"/>
    </source>
</evidence>
<proteinExistence type="predicted"/>
<reference evidence="3 4" key="1">
    <citation type="submission" date="2020-12" db="EMBL/GenBank/DDBJ databases">
        <title>Chryseobacterium endoalhailicus sp. nov., isolated from seed of leguminous plant.</title>
        <authorList>
            <person name="Zhang X."/>
        </authorList>
    </citation>
    <scope>NUCLEOTIDE SEQUENCE [LARGE SCALE GENOMIC DNA]</scope>
    <source>
        <strain evidence="3 4">L7</strain>
    </source>
</reference>
<sequence>MKSTTLFVFSAVALMACNERHDRRNNGNNNDNNDNNNNGWVDKVIDKESGPVKEKTFNGDFDEIEVSQAIDAEIIKSDVEKVVISAPENIINEILVDNTNGSIHIHYKRGIRVMNSHNVKAKIYTKDFSKLTANSAASIVIKDKFTQDKMDLNISSAASVSGDLEANDFDISADSSSSFSGKVWAVDLDIDASSAASIDISGKTKNADISSSSASSVNAKGVIADNVKADASSGASVMISAVSSLNAEASSGGSVDVSKKGELKSINKQESSGGSVSVQ</sequence>
<dbReference type="InterPro" id="IPR021255">
    <property type="entry name" value="DUF2807"/>
</dbReference>
<evidence type="ECO:0000259" key="2">
    <source>
        <dbReference type="Pfam" id="PF10988"/>
    </source>
</evidence>
<dbReference type="Proteomes" id="UP000661696">
    <property type="component" value="Unassembled WGS sequence"/>
</dbReference>
<feature type="compositionally biased region" description="Polar residues" evidence="1">
    <location>
        <begin position="268"/>
        <end position="279"/>
    </location>
</feature>
<dbReference type="PROSITE" id="PS51257">
    <property type="entry name" value="PROKAR_LIPOPROTEIN"/>
    <property type="match status" value="1"/>
</dbReference>